<name>A0A6C0CLN7_9ZZZZ</name>
<reference evidence="2" key="1">
    <citation type="journal article" date="2020" name="Nature">
        <title>Giant virus diversity and host interactions through global metagenomics.</title>
        <authorList>
            <person name="Schulz F."/>
            <person name="Roux S."/>
            <person name="Paez-Espino D."/>
            <person name="Jungbluth S."/>
            <person name="Walsh D.A."/>
            <person name="Denef V.J."/>
            <person name="McMahon K.D."/>
            <person name="Konstantinidis K.T."/>
            <person name="Eloe-Fadrosh E.A."/>
            <person name="Kyrpides N.C."/>
            <person name="Woyke T."/>
        </authorList>
    </citation>
    <scope>NUCLEOTIDE SEQUENCE</scope>
    <source>
        <strain evidence="2">GVMAG-M-3300021375-17</strain>
    </source>
</reference>
<dbReference type="Pfam" id="PF09588">
    <property type="entry name" value="YqaJ"/>
    <property type="match status" value="1"/>
</dbReference>
<sequence>MEFLADSEKEDIFESIQDILEEYVETNAALFSKPNYLEYFVHHVMDFISILAQEEEWYDEDDEYLLEWIRKTCIESFKMFSIPLRENSPYNPIELNVEEIDSCIAIIKEHPNYKQRSKEWHTQRNNLFSASNLWKLFSTPSLYNSLIYEKCKGVDPKRFENVDILSKNPRNWGVKYEPITVMLYEYKNHVKVNTDFGCLPHDSLPIGASPDGIVCDRNHEKYGNMVEIKNIYNREINGIPSEEYWVQIQTQLEVAKLSKCDFVETRIKEYETKEEFLQDNDCEFKGIVLFYLSRNTNTHESCYTYMPISFTKTEELQQQWIQNNENEMKETHILYETSYWYLDEYSCVEVLRNDHWFQNAIPLIKHGWETVEKERKEGFEHRSPQKRHTNINVNQNTQKNDDTIKVIKIL</sequence>
<evidence type="ECO:0000313" key="2">
    <source>
        <dbReference type="EMBL" id="QHT05528.1"/>
    </source>
</evidence>
<proteinExistence type="predicted"/>
<dbReference type="InterPro" id="IPR051703">
    <property type="entry name" value="NF-kappa-B_Signaling_Reg"/>
</dbReference>
<dbReference type="PANTHER" id="PTHR46609:SF6">
    <property type="entry name" value="EXONUCLEASE, PHAGE-TYPE_RECB, C-TERMINAL DOMAIN-CONTAINING PROTEIN-RELATED"/>
    <property type="match status" value="1"/>
</dbReference>
<feature type="domain" description="YqaJ viral recombinase" evidence="1">
    <location>
        <begin position="119"/>
        <end position="256"/>
    </location>
</feature>
<dbReference type="EMBL" id="MN739456">
    <property type="protein sequence ID" value="QHT05528.1"/>
    <property type="molecule type" value="Genomic_DNA"/>
</dbReference>
<dbReference type="AlphaFoldDB" id="A0A6C0CLN7"/>
<dbReference type="InterPro" id="IPR019080">
    <property type="entry name" value="YqaJ_viral_recombinase"/>
</dbReference>
<evidence type="ECO:0000259" key="1">
    <source>
        <dbReference type="Pfam" id="PF09588"/>
    </source>
</evidence>
<accession>A0A6C0CLN7</accession>
<dbReference type="PANTHER" id="PTHR46609">
    <property type="entry name" value="EXONUCLEASE, PHAGE-TYPE/RECB, C-TERMINAL DOMAIN-CONTAINING PROTEIN"/>
    <property type="match status" value="1"/>
</dbReference>
<dbReference type="SUPFAM" id="SSF52980">
    <property type="entry name" value="Restriction endonuclease-like"/>
    <property type="match status" value="1"/>
</dbReference>
<dbReference type="InterPro" id="IPR011335">
    <property type="entry name" value="Restrct_endonuc-II-like"/>
</dbReference>
<dbReference type="InterPro" id="IPR011604">
    <property type="entry name" value="PDDEXK-like_dom_sf"/>
</dbReference>
<protein>
    <recommendedName>
        <fullName evidence="1">YqaJ viral recombinase domain-containing protein</fullName>
    </recommendedName>
</protein>
<dbReference type="Gene3D" id="3.90.320.10">
    <property type="match status" value="1"/>
</dbReference>
<organism evidence="2">
    <name type="scientific">viral metagenome</name>
    <dbReference type="NCBI Taxonomy" id="1070528"/>
    <lineage>
        <taxon>unclassified sequences</taxon>
        <taxon>metagenomes</taxon>
        <taxon>organismal metagenomes</taxon>
    </lineage>
</organism>